<name>A0A8H3BLG4_9AGAM</name>
<feature type="transmembrane region" description="Helical" evidence="1">
    <location>
        <begin position="51"/>
        <end position="69"/>
    </location>
</feature>
<proteinExistence type="predicted"/>
<sequence>MPSKTLTAVWAGIDFALLLAAAICIAFSVIWRSPNLLRDLVISDTDLNAGLGLGIMLAITSVLSIGAILTPKATTGGLKALNWVLIADSIATVIVGSVVWFYTLEERENFSGVWGDQTQETQSRIQDQFRCCGYYNGTDRAVGTGICANQAFALNSTGCVGDITGYADYTLNNVFTSIYGFQAIIVALFLATMCIINKARYPLSSNLPHAKFQFLQRVEEERFRKIDAKRGGRGFV</sequence>
<feature type="transmembrane region" description="Helical" evidence="1">
    <location>
        <begin position="7"/>
        <end position="31"/>
    </location>
</feature>
<reference evidence="2" key="1">
    <citation type="submission" date="2021-01" db="EMBL/GenBank/DDBJ databases">
        <authorList>
            <person name="Kaushik A."/>
        </authorList>
    </citation>
    <scope>NUCLEOTIDE SEQUENCE</scope>
    <source>
        <strain evidence="2">AG3-1AP</strain>
    </source>
</reference>
<dbReference type="Proteomes" id="UP000663831">
    <property type="component" value="Unassembled WGS sequence"/>
</dbReference>
<keyword evidence="1" id="KW-1133">Transmembrane helix</keyword>
<gene>
    <name evidence="2" type="ORF">RDB_LOCUS74230</name>
</gene>
<dbReference type="InterPro" id="IPR008952">
    <property type="entry name" value="Tetraspanin_EC2_sf"/>
</dbReference>
<evidence type="ECO:0000313" key="2">
    <source>
        <dbReference type="EMBL" id="CAE6458838.1"/>
    </source>
</evidence>
<evidence type="ECO:0000313" key="3">
    <source>
        <dbReference type="Proteomes" id="UP000663831"/>
    </source>
</evidence>
<evidence type="ECO:0000256" key="1">
    <source>
        <dbReference type="SAM" id="Phobius"/>
    </source>
</evidence>
<accession>A0A8H3BLG4</accession>
<dbReference type="EMBL" id="CAJMWV010002271">
    <property type="protein sequence ID" value="CAE6458838.1"/>
    <property type="molecule type" value="Genomic_DNA"/>
</dbReference>
<dbReference type="AlphaFoldDB" id="A0A8H3BLG4"/>
<protein>
    <submittedName>
        <fullName evidence="2">Uncharacterized protein</fullName>
    </submittedName>
</protein>
<dbReference type="GO" id="GO:0016020">
    <property type="term" value="C:membrane"/>
    <property type="evidence" value="ECO:0007669"/>
    <property type="project" value="InterPro"/>
</dbReference>
<feature type="transmembrane region" description="Helical" evidence="1">
    <location>
        <begin position="81"/>
        <end position="102"/>
    </location>
</feature>
<keyword evidence="1" id="KW-0472">Membrane</keyword>
<keyword evidence="1" id="KW-0812">Transmembrane</keyword>
<comment type="caution">
    <text evidence="2">The sequence shown here is derived from an EMBL/GenBank/DDBJ whole genome shotgun (WGS) entry which is preliminary data.</text>
</comment>
<organism evidence="2 3">
    <name type="scientific">Rhizoctonia solani</name>
    <dbReference type="NCBI Taxonomy" id="456999"/>
    <lineage>
        <taxon>Eukaryota</taxon>
        <taxon>Fungi</taxon>
        <taxon>Dikarya</taxon>
        <taxon>Basidiomycota</taxon>
        <taxon>Agaricomycotina</taxon>
        <taxon>Agaricomycetes</taxon>
        <taxon>Cantharellales</taxon>
        <taxon>Ceratobasidiaceae</taxon>
        <taxon>Rhizoctonia</taxon>
    </lineage>
</organism>
<dbReference type="SUPFAM" id="SSF48652">
    <property type="entry name" value="Tetraspanin"/>
    <property type="match status" value="1"/>
</dbReference>
<feature type="transmembrane region" description="Helical" evidence="1">
    <location>
        <begin position="178"/>
        <end position="196"/>
    </location>
</feature>